<dbReference type="Gene3D" id="3.40.630.30">
    <property type="match status" value="1"/>
</dbReference>
<dbReference type="Proteomes" id="UP001158045">
    <property type="component" value="Unassembled WGS sequence"/>
</dbReference>
<dbReference type="SUPFAM" id="SSF55729">
    <property type="entry name" value="Acyl-CoA N-acyltransferases (Nat)"/>
    <property type="match status" value="1"/>
</dbReference>
<keyword evidence="2" id="KW-0808">Transferase</keyword>
<keyword evidence="2" id="KW-0012">Acyltransferase</keyword>
<accession>A0ABT6NC57</accession>
<dbReference type="GO" id="GO:0016746">
    <property type="term" value="F:acyltransferase activity"/>
    <property type="evidence" value="ECO:0007669"/>
    <property type="project" value="UniProtKB-KW"/>
</dbReference>
<evidence type="ECO:0000259" key="1">
    <source>
        <dbReference type="PROSITE" id="PS51186"/>
    </source>
</evidence>
<dbReference type="EC" id="2.3.1.-" evidence="2"/>
<comment type="caution">
    <text evidence="2">The sequence shown here is derived from an EMBL/GenBank/DDBJ whole genome shotgun (WGS) entry which is preliminary data.</text>
</comment>
<name>A0ABT6NC57_9FIRM</name>
<evidence type="ECO:0000313" key="3">
    <source>
        <dbReference type="Proteomes" id="UP001158045"/>
    </source>
</evidence>
<dbReference type="InterPro" id="IPR016181">
    <property type="entry name" value="Acyl_CoA_acyltransferase"/>
</dbReference>
<proteinExistence type="predicted"/>
<protein>
    <submittedName>
        <fullName evidence="2">GNAT family N-acetyltransferase</fullName>
        <ecNumber evidence="2">2.3.1.-</ecNumber>
    </submittedName>
</protein>
<feature type="domain" description="N-acetyltransferase" evidence="1">
    <location>
        <begin position="130"/>
        <end position="263"/>
    </location>
</feature>
<sequence>MDFVKVAAESLYELAALDYAKNYFICYTLNNQQAYECAYRFGGSDDPIIGVFLRKTGIVQIAVKPGYTPDKCKVELEKLLSSIAWKQINASGEVAKVIKSMSFQKIIYKGAIISKCLPDHFKVENKQNKLIFKMLTVDDLPEVVELYKTVFKGFATYQYMKEKLESGRGRALGGYYKGMLVTVAQTDYETCNSALIVGVATLSEFQKKGYGRTCLEILCKPLIKQEKSLYLQYDAPHAGKLYSDLGFQIIDNILLIKRKLNEV</sequence>
<organism evidence="2 3">
    <name type="scientific">Fusibacter bizertensis</name>
    <dbReference type="NCBI Taxonomy" id="1488331"/>
    <lineage>
        <taxon>Bacteria</taxon>
        <taxon>Bacillati</taxon>
        <taxon>Bacillota</taxon>
        <taxon>Clostridia</taxon>
        <taxon>Eubacteriales</taxon>
        <taxon>Eubacteriales Family XII. Incertae Sedis</taxon>
        <taxon>Fusibacter</taxon>
    </lineage>
</organism>
<gene>
    <name evidence="2" type="ORF">QE109_07580</name>
</gene>
<evidence type="ECO:0000313" key="2">
    <source>
        <dbReference type="EMBL" id="MDH8678004.1"/>
    </source>
</evidence>
<dbReference type="InterPro" id="IPR000182">
    <property type="entry name" value="GNAT_dom"/>
</dbReference>
<reference evidence="2 3" key="1">
    <citation type="submission" date="2023-04" db="EMBL/GenBank/DDBJ databases">
        <title>Fusibacter bizertensis strain WBS, isolated from littoral bottom sediments of the Arctic seas - biochemical and genomic analysis.</title>
        <authorList>
            <person name="Brioukhanov A.L."/>
        </authorList>
    </citation>
    <scope>NUCLEOTIDE SEQUENCE [LARGE SCALE GENOMIC DNA]</scope>
    <source>
        <strain evidence="2 3">WBS</strain>
    </source>
</reference>
<dbReference type="RefSeq" id="WP_281093834.1">
    <property type="nucleotide sequence ID" value="NZ_JARYZI010000004.1"/>
</dbReference>
<dbReference type="EMBL" id="JARYZI010000004">
    <property type="protein sequence ID" value="MDH8678004.1"/>
    <property type="molecule type" value="Genomic_DNA"/>
</dbReference>
<keyword evidence="3" id="KW-1185">Reference proteome</keyword>
<dbReference type="PROSITE" id="PS51186">
    <property type="entry name" value="GNAT"/>
    <property type="match status" value="1"/>
</dbReference>